<evidence type="ECO:0000313" key="4">
    <source>
        <dbReference type="Proteomes" id="UP000245956"/>
    </source>
</evidence>
<dbReference type="InterPro" id="IPR051091">
    <property type="entry name" value="O-Glucosyltr/Glycosyltrsf_90"/>
</dbReference>
<evidence type="ECO:0000259" key="2">
    <source>
        <dbReference type="SMART" id="SM00672"/>
    </source>
</evidence>
<proteinExistence type="predicted"/>
<dbReference type="PANTHER" id="PTHR12203">
    <property type="entry name" value="KDEL LYS-ASP-GLU-LEU CONTAINING - RELATED"/>
    <property type="match status" value="1"/>
</dbReference>
<gene>
    <name evidence="3" type="ORF">PCL_10683</name>
</gene>
<feature type="region of interest" description="Disordered" evidence="1">
    <location>
        <begin position="182"/>
        <end position="202"/>
    </location>
</feature>
<name>A0A2U3EC63_PURLI</name>
<reference evidence="3 4" key="1">
    <citation type="journal article" date="2016" name="Front. Microbiol.">
        <title>Genome and transcriptome sequences reveal the specific parasitism of the nematophagous Purpureocillium lilacinum 36-1.</title>
        <authorList>
            <person name="Xie J."/>
            <person name="Li S."/>
            <person name="Mo C."/>
            <person name="Xiao X."/>
            <person name="Peng D."/>
            <person name="Wang G."/>
            <person name="Xiao Y."/>
        </authorList>
    </citation>
    <scope>NUCLEOTIDE SEQUENCE [LARGE SCALE GENOMIC DNA]</scope>
    <source>
        <strain evidence="3 4">36-1</strain>
    </source>
</reference>
<feature type="domain" description="Glycosyl transferase CAP10" evidence="2">
    <location>
        <begin position="650"/>
        <end position="940"/>
    </location>
</feature>
<protein>
    <recommendedName>
        <fullName evidence="2">Glycosyl transferase CAP10 domain-containing protein</fullName>
    </recommendedName>
</protein>
<comment type="caution">
    <text evidence="3">The sequence shown here is derived from an EMBL/GenBank/DDBJ whole genome shotgun (WGS) entry which is preliminary data.</text>
</comment>
<feature type="region of interest" description="Disordered" evidence="1">
    <location>
        <begin position="224"/>
        <end position="293"/>
    </location>
</feature>
<dbReference type="SMART" id="SM00672">
    <property type="entry name" value="CAP10"/>
    <property type="match status" value="1"/>
</dbReference>
<dbReference type="InterPro" id="IPR006598">
    <property type="entry name" value="CAP10"/>
</dbReference>
<organism evidence="3 4">
    <name type="scientific">Purpureocillium lilacinum</name>
    <name type="common">Paecilomyces lilacinus</name>
    <dbReference type="NCBI Taxonomy" id="33203"/>
    <lineage>
        <taxon>Eukaryota</taxon>
        <taxon>Fungi</taxon>
        <taxon>Dikarya</taxon>
        <taxon>Ascomycota</taxon>
        <taxon>Pezizomycotina</taxon>
        <taxon>Sordariomycetes</taxon>
        <taxon>Hypocreomycetidae</taxon>
        <taxon>Hypocreales</taxon>
        <taxon>Ophiocordycipitaceae</taxon>
        <taxon>Purpureocillium</taxon>
    </lineage>
</organism>
<dbReference type="PANTHER" id="PTHR12203:SF22">
    <property type="entry name" value="CAPSULE ASSOCIATED PROTEIN"/>
    <property type="match status" value="1"/>
</dbReference>
<feature type="compositionally biased region" description="Basic and acidic residues" evidence="1">
    <location>
        <begin position="362"/>
        <end position="391"/>
    </location>
</feature>
<sequence>MQWVVNMRGLAGKAFSGKQWAACAQKNEGGHRVQRVRVSSEHELYQTGGGCEREHDLSGGPSRWRDVVTSFHKHHLPAFRGSCQGPPDCQARFVPRPGQASRASAELLQRLPRADGQSLLGGQRAPHAWHSRRSRHCPGALRISPSAGIHTCTRCHPRRPSMINPLGLAGIPLARPAGKTLPAASPFLPSPPPPPPRLSLSRPSSRHFLVDLCCCTLPRRRPLHRPPAHAYPQPTSQPHPASVLPQQHAPRHSPPDTDRDPDFGRVSSPNRHRPTRQHDMAKMLGTGPFSRRPSGLTRYVAVAVFLLVALYFFSSSSDSYTSPGASLERPVNPASPQPGEMIKPDDRPKPDAGKPGSQPPADKPKTQPDTSKQEKPDAKKPDTQKAGDKPKTAPPASEPGRKKHPIDKLIYDAQHHFAELTSKESKTVEQAAQAYRKQRGRHPPPGFDKWFAFARSHNALVVEDFFDQIHHDIEPFWGLDPALMRREASQFEMTINVRNGNATAGSDWFWTKIWLNLVQEIAPLLPDMDLALNAMDEPRLVVPWEDMQGFMQKAAKTVKLPKAKTVVSEFQKLPEPRKGNLAGEIQQKSWEQTKPYWPVARRGCPPSSAARTAPLQESFADPPSINTKHAEPHLYKGFVSNYTLSNELCHQPDLQGLEGILIAPLSTSATKTMFPMFGGSKLTVNNEILLPAPMYWNEEERFTGGDDHGVEWREKHNKAIWRGVATGGLNRADNWRGFQRHRFIAMGNGTKVALVEAGEKPENFALAEEQYGVSAQRDGKLGEWLNEWSDVGFIDLSCDPPQKGRCNYTDFYFHPVKGLKMAEQFGSKYLPDIDGNSFSGRYLGFLRSTSLPIKSTIWREWHDSRLVPWKHFVPMDNRFTDYYGIMEYFLGYQGRDGHDHAAEKMASEGKEWAEQVLRKEDMLVYVLRLLLEYARVVDERRETMGWVDDVLRNPSLESTWKSWWRFGGS</sequence>
<feature type="region of interest" description="Disordered" evidence="1">
    <location>
        <begin position="318"/>
        <end position="403"/>
    </location>
</feature>
<dbReference type="Pfam" id="PF05686">
    <property type="entry name" value="Glyco_transf_90"/>
    <property type="match status" value="1"/>
</dbReference>
<accession>A0A2U3EC63</accession>
<dbReference type="AlphaFoldDB" id="A0A2U3EC63"/>
<evidence type="ECO:0000256" key="1">
    <source>
        <dbReference type="SAM" id="MobiDB-lite"/>
    </source>
</evidence>
<evidence type="ECO:0000313" key="3">
    <source>
        <dbReference type="EMBL" id="PWI72060.1"/>
    </source>
</evidence>
<feature type="compositionally biased region" description="Basic and acidic residues" evidence="1">
    <location>
        <begin position="253"/>
        <end position="263"/>
    </location>
</feature>
<dbReference type="EMBL" id="LCWV01000006">
    <property type="protein sequence ID" value="PWI72060.1"/>
    <property type="molecule type" value="Genomic_DNA"/>
</dbReference>
<feature type="compositionally biased region" description="Basic and acidic residues" evidence="1">
    <location>
        <begin position="342"/>
        <end position="352"/>
    </location>
</feature>
<dbReference type="Proteomes" id="UP000245956">
    <property type="component" value="Unassembled WGS sequence"/>
</dbReference>
<feature type="compositionally biased region" description="Pro residues" evidence="1">
    <location>
        <begin position="188"/>
        <end position="197"/>
    </location>
</feature>